<dbReference type="PANTHER" id="PTHR30576:SF0">
    <property type="entry name" value="UNDECAPRENYL-PHOSPHATE N-ACETYLGALACTOSAMINYL 1-PHOSPHATE TRANSFERASE-RELATED"/>
    <property type="match status" value="1"/>
</dbReference>
<comment type="similarity">
    <text evidence="1">Belongs to the bacterial sugar transferase family.</text>
</comment>
<protein>
    <submittedName>
        <fullName evidence="4">Priming glycosyltransferase</fullName>
    </submittedName>
</protein>
<dbReference type="AlphaFoldDB" id="F6ITE7"/>
<reference evidence="4" key="1">
    <citation type="journal article" date="2011" name="J. Bacteriol.">
        <title>Annotated genome sequence of Lactobacillus pentosus MP-10, which has probiotic potential, from naturally fermented Alorena green table olives.</title>
        <authorList>
            <person name="Abriouel H."/>
            <person name="Benomar N."/>
            <person name="Perez Pulido R."/>
            <person name="Canamero M.M."/>
            <person name="Galvez A."/>
        </authorList>
    </citation>
    <scope>NUCLEOTIDE SEQUENCE</scope>
    <source>
        <strain evidence="4">MP-10</strain>
    </source>
</reference>
<keyword evidence="2" id="KW-0472">Membrane</keyword>
<keyword evidence="4" id="KW-0808">Transferase</keyword>
<proteinExistence type="inferred from homology"/>
<evidence type="ECO:0000256" key="1">
    <source>
        <dbReference type="ARBA" id="ARBA00006464"/>
    </source>
</evidence>
<evidence type="ECO:0000313" key="4">
    <source>
        <dbReference type="EMBL" id="CCB81828.1"/>
    </source>
</evidence>
<dbReference type="EMBL" id="FR871773">
    <property type="protein sequence ID" value="CCB81828.1"/>
    <property type="molecule type" value="Genomic_DNA"/>
</dbReference>
<dbReference type="GO" id="GO:0016780">
    <property type="term" value="F:phosphotransferase activity, for other substituted phosphate groups"/>
    <property type="evidence" value="ECO:0007669"/>
    <property type="project" value="TreeGrafter"/>
</dbReference>
<keyword evidence="2" id="KW-0812">Transmembrane</keyword>
<sequence>MLLMELKEREIRPITIDAVRQHRRYGYRFVKRVFDFVASLLGLIILSPLFLIIAIAIKLEDPKGSVFYSQTRLGRGETPFKMYKFRSMVSNADELLEQLLKNNEIDGAMFKMQDDPRVTRIGKFIRKYSIDELPQLLNVLQGSMSLVGPRPPLPREVAEYTEYDDKQRLAVKPGCTGLWQATVRNSVGFDEMVKLDLLYISKRSVSFDVYILFKTVVIMFKPNGAY</sequence>
<evidence type="ECO:0000259" key="3">
    <source>
        <dbReference type="Pfam" id="PF02397"/>
    </source>
</evidence>
<accession>F6ITE7</accession>
<feature type="domain" description="Bacterial sugar transferase" evidence="3">
    <location>
        <begin position="31"/>
        <end position="221"/>
    </location>
</feature>
<dbReference type="Pfam" id="PF02397">
    <property type="entry name" value="Bac_transf"/>
    <property type="match status" value="1"/>
</dbReference>
<name>F6ITE7_LACPE</name>
<feature type="transmembrane region" description="Helical" evidence="2">
    <location>
        <begin position="33"/>
        <end position="57"/>
    </location>
</feature>
<dbReference type="PANTHER" id="PTHR30576">
    <property type="entry name" value="COLANIC BIOSYNTHESIS UDP-GLUCOSE LIPID CARRIER TRANSFERASE"/>
    <property type="match status" value="1"/>
</dbReference>
<evidence type="ECO:0000256" key="2">
    <source>
        <dbReference type="SAM" id="Phobius"/>
    </source>
</evidence>
<dbReference type="InterPro" id="IPR003362">
    <property type="entry name" value="Bact_transf"/>
</dbReference>
<organism evidence="4">
    <name type="scientific">Lactiplantibacillus pentosus MP-10</name>
    <dbReference type="NCBI Taxonomy" id="1028490"/>
    <lineage>
        <taxon>Bacteria</taxon>
        <taxon>Bacillati</taxon>
        <taxon>Bacillota</taxon>
        <taxon>Bacilli</taxon>
        <taxon>Lactobacillales</taxon>
        <taxon>Lactobacillaceae</taxon>
        <taxon>Lactiplantibacillus</taxon>
    </lineage>
</organism>
<gene>
    <name evidence="4" type="ORF">LPE_00840</name>
</gene>
<keyword evidence="2" id="KW-1133">Transmembrane helix</keyword>